<gene>
    <name evidence="7" type="ORF">DCAF_LOCUS1683</name>
</gene>
<dbReference type="EMBL" id="CAWUPB010000246">
    <property type="protein sequence ID" value="CAK7324049.1"/>
    <property type="molecule type" value="Genomic_DNA"/>
</dbReference>
<evidence type="ECO:0000256" key="5">
    <source>
        <dbReference type="RuleBase" id="RU367093"/>
    </source>
</evidence>
<keyword evidence="4 5" id="KW-0443">Lipid metabolism</keyword>
<organism evidence="7 8">
    <name type="scientific">Dovyalis caffra</name>
    <dbReference type="NCBI Taxonomy" id="77055"/>
    <lineage>
        <taxon>Eukaryota</taxon>
        <taxon>Viridiplantae</taxon>
        <taxon>Streptophyta</taxon>
        <taxon>Embryophyta</taxon>
        <taxon>Tracheophyta</taxon>
        <taxon>Spermatophyta</taxon>
        <taxon>Magnoliopsida</taxon>
        <taxon>eudicotyledons</taxon>
        <taxon>Gunneridae</taxon>
        <taxon>Pentapetalae</taxon>
        <taxon>rosids</taxon>
        <taxon>fabids</taxon>
        <taxon>Malpighiales</taxon>
        <taxon>Salicaceae</taxon>
        <taxon>Flacourtieae</taxon>
        <taxon>Dovyalis</taxon>
    </lineage>
</organism>
<accession>A0AAV1QSN8</accession>
<sequence length="299" mass="33455">MAENIAENWKVFSGANKWEGLLDKPINPDFLRYLIHYGERVQAIRDAFNSQKLSNTFGLPRFPPEELFSKVGLEKANPFKYEVLAEVRKLVDYYGEKGEEVSITVAGYSLGAALATITAMDIVSNGFNKPTGSGKTFPVTAFAYASPRVGDKGLLNVFSDLIVIHILRISNFLDPVPVIPLFDGYVAVANAELIINSSKSPYLKDTKPHELEIYLHGIAGYNGQFTDFDLVVPRDLALVNKTLYILKDNDKLKVLPEWWHVRNNLMTQHENGFWDIDTDYVADPPSEDDIAVLTKNALA</sequence>
<proteinExistence type="inferred from homology"/>
<evidence type="ECO:0000256" key="2">
    <source>
        <dbReference type="ARBA" id="ARBA00022801"/>
    </source>
</evidence>
<feature type="domain" description="Fungal lipase-type" evidence="6">
    <location>
        <begin position="76"/>
        <end position="182"/>
    </location>
</feature>
<reference evidence="7 8" key="1">
    <citation type="submission" date="2024-01" db="EMBL/GenBank/DDBJ databases">
        <authorList>
            <person name="Waweru B."/>
        </authorList>
    </citation>
    <scope>NUCLEOTIDE SEQUENCE [LARGE SCALE GENOMIC DNA]</scope>
</reference>
<evidence type="ECO:0000259" key="6">
    <source>
        <dbReference type="Pfam" id="PF01764"/>
    </source>
</evidence>
<evidence type="ECO:0000256" key="3">
    <source>
        <dbReference type="ARBA" id="ARBA00022963"/>
    </source>
</evidence>
<evidence type="ECO:0000256" key="1">
    <source>
        <dbReference type="ARBA" id="ARBA00010701"/>
    </source>
</evidence>
<dbReference type="GO" id="GO:0008970">
    <property type="term" value="F:phospholipase A1 activity"/>
    <property type="evidence" value="ECO:0007669"/>
    <property type="project" value="UniProtKB-UniRule"/>
</dbReference>
<evidence type="ECO:0000313" key="8">
    <source>
        <dbReference type="Proteomes" id="UP001314170"/>
    </source>
</evidence>
<evidence type="ECO:0000313" key="7">
    <source>
        <dbReference type="EMBL" id="CAK7324049.1"/>
    </source>
</evidence>
<dbReference type="Gene3D" id="3.40.50.1820">
    <property type="entry name" value="alpha/beta hydrolase"/>
    <property type="match status" value="2"/>
</dbReference>
<dbReference type="GO" id="GO:0016042">
    <property type="term" value="P:lipid catabolic process"/>
    <property type="evidence" value="ECO:0007669"/>
    <property type="project" value="UniProtKB-UniRule"/>
</dbReference>
<keyword evidence="2 5" id="KW-0378">Hydrolase</keyword>
<evidence type="ECO:0000256" key="4">
    <source>
        <dbReference type="ARBA" id="ARBA00023098"/>
    </source>
</evidence>
<dbReference type="InterPro" id="IPR029058">
    <property type="entry name" value="AB_hydrolase_fold"/>
</dbReference>
<comment type="caution">
    <text evidence="7">The sequence shown here is derived from an EMBL/GenBank/DDBJ whole genome shotgun (WGS) entry which is preliminary data.</text>
</comment>
<dbReference type="PANTHER" id="PTHR31828:SF20">
    <property type="entry name" value="PHOSPHOLIPASE A1"/>
    <property type="match status" value="1"/>
</dbReference>
<dbReference type="InterPro" id="IPR002921">
    <property type="entry name" value="Fungal_lipase-type"/>
</dbReference>
<dbReference type="AlphaFoldDB" id="A0AAV1QSN8"/>
<keyword evidence="3 5" id="KW-0442">Lipid degradation</keyword>
<protein>
    <recommendedName>
        <fullName evidence="5">Phospholipase A1</fullName>
        <ecNumber evidence="5">3.1.1.-</ecNumber>
    </recommendedName>
</protein>
<comment type="similarity">
    <text evidence="1 5">Belongs to the AB hydrolase superfamily. Lipase family.</text>
</comment>
<dbReference type="Pfam" id="PF01764">
    <property type="entry name" value="Lipase_3"/>
    <property type="match status" value="1"/>
</dbReference>
<keyword evidence="8" id="KW-1185">Reference proteome</keyword>
<name>A0AAV1QSN8_9ROSI</name>
<dbReference type="Proteomes" id="UP001314170">
    <property type="component" value="Unassembled WGS sequence"/>
</dbReference>
<dbReference type="PANTHER" id="PTHR31828">
    <property type="entry name" value="PHOSPHOLIPASE A1-IIGAMMA"/>
    <property type="match status" value="1"/>
</dbReference>
<dbReference type="CDD" id="cd00741">
    <property type="entry name" value="Lipase"/>
    <property type="match status" value="1"/>
</dbReference>
<comment type="function">
    <text evidence="5">Acylhydrolase that catalyzes the hydrolysis of phospholipids at the sn-1 position.</text>
</comment>
<dbReference type="SUPFAM" id="SSF53474">
    <property type="entry name" value="alpha/beta-Hydrolases"/>
    <property type="match status" value="1"/>
</dbReference>
<dbReference type="EC" id="3.1.1.-" evidence="5"/>
<dbReference type="InterPro" id="IPR033556">
    <property type="entry name" value="PLA"/>
</dbReference>